<keyword evidence="2" id="KW-1185">Reference proteome</keyword>
<reference evidence="1 2" key="1">
    <citation type="submission" date="2024-09" db="EMBL/GenBank/DDBJ databases">
        <authorList>
            <person name="Sun Q."/>
            <person name="Mori K."/>
        </authorList>
    </citation>
    <scope>NUCLEOTIDE SEQUENCE [LARGE SCALE GENOMIC DNA]</scope>
    <source>
        <strain evidence="1 2">KCTC 23279</strain>
    </source>
</reference>
<proteinExistence type="predicted"/>
<comment type="caution">
    <text evidence="1">The sequence shown here is derived from an EMBL/GenBank/DDBJ whole genome shotgun (WGS) entry which is preliminary data.</text>
</comment>
<evidence type="ECO:0000313" key="1">
    <source>
        <dbReference type="EMBL" id="MFC0239401.1"/>
    </source>
</evidence>
<accession>A0ABV6EME7</accession>
<dbReference type="RefSeq" id="WP_378384168.1">
    <property type="nucleotide sequence ID" value="NZ_JBHLWM010000001.1"/>
</dbReference>
<evidence type="ECO:0000313" key="2">
    <source>
        <dbReference type="Proteomes" id="UP001589775"/>
    </source>
</evidence>
<sequence>MEAQKTAVDAIVTLTGCDRTAVTEFIRRFYLAGVKDPKRLTFKGLQAFARN</sequence>
<gene>
    <name evidence="1" type="ORF">ACFFJ6_02930</name>
</gene>
<name>A0ABV6EME7_9BRAD</name>
<organism evidence="1 2">
    <name type="scientific">Rhodopseudomonas telluris</name>
    <dbReference type="NCBI Taxonomy" id="644215"/>
    <lineage>
        <taxon>Bacteria</taxon>
        <taxon>Pseudomonadati</taxon>
        <taxon>Pseudomonadota</taxon>
        <taxon>Alphaproteobacteria</taxon>
        <taxon>Hyphomicrobiales</taxon>
        <taxon>Nitrobacteraceae</taxon>
        <taxon>Rhodopseudomonas</taxon>
    </lineage>
</organism>
<dbReference type="EMBL" id="JBHLWM010000001">
    <property type="protein sequence ID" value="MFC0239401.1"/>
    <property type="molecule type" value="Genomic_DNA"/>
</dbReference>
<dbReference type="Proteomes" id="UP001589775">
    <property type="component" value="Unassembled WGS sequence"/>
</dbReference>
<protein>
    <submittedName>
        <fullName evidence="1">Uncharacterized protein</fullName>
    </submittedName>
</protein>